<dbReference type="EMBL" id="CM055106">
    <property type="protein sequence ID" value="KAJ7529512.1"/>
    <property type="molecule type" value="Genomic_DNA"/>
</dbReference>
<keyword evidence="2" id="KW-1185">Reference proteome</keyword>
<reference evidence="2" key="1">
    <citation type="journal article" date="2024" name="Proc. Natl. Acad. Sci. U.S.A.">
        <title>Extraordinary preservation of gene collinearity over three hundred million years revealed in homosporous lycophytes.</title>
        <authorList>
            <person name="Li C."/>
            <person name="Wickell D."/>
            <person name="Kuo L.Y."/>
            <person name="Chen X."/>
            <person name="Nie B."/>
            <person name="Liao X."/>
            <person name="Peng D."/>
            <person name="Ji J."/>
            <person name="Jenkins J."/>
            <person name="Williams M."/>
            <person name="Shu S."/>
            <person name="Plott C."/>
            <person name="Barry K."/>
            <person name="Rajasekar S."/>
            <person name="Grimwood J."/>
            <person name="Han X."/>
            <person name="Sun S."/>
            <person name="Hou Z."/>
            <person name="He W."/>
            <person name="Dai G."/>
            <person name="Sun C."/>
            <person name="Schmutz J."/>
            <person name="Leebens-Mack J.H."/>
            <person name="Li F.W."/>
            <person name="Wang L."/>
        </authorList>
    </citation>
    <scope>NUCLEOTIDE SEQUENCE [LARGE SCALE GENOMIC DNA]</scope>
    <source>
        <strain evidence="2">cv. PW_Plant_1</strain>
    </source>
</reference>
<evidence type="ECO:0000313" key="1">
    <source>
        <dbReference type="EMBL" id="KAJ7529512.1"/>
    </source>
</evidence>
<comment type="caution">
    <text evidence="1">The sequence shown here is derived from an EMBL/GenBank/DDBJ whole genome shotgun (WGS) entry which is preliminary data.</text>
</comment>
<proteinExistence type="predicted"/>
<name>A0ACC2BI95_DIPCM</name>
<evidence type="ECO:0000313" key="2">
    <source>
        <dbReference type="Proteomes" id="UP001162992"/>
    </source>
</evidence>
<accession>A0ACC2BI95</accession>
<sequence>MLDGRHVITKLPVRTLVLIRYNLQNVKCKKNTQIDTSWISHILPGTAGVPGWNRLTQAGPTIHSVHFLCERFNNLLRQFTKLNTHKIKEGDGYTLVASMAKKKPSNLHGTTRL</sequence>
<organism evidence="1 2">
    <name type="scientific">Diphasiastrum complanatum</name>
    <name type="common">Issler's clubmoss</name>
    <name type="synonym">Lycopodium complanatum</name>
    <dbReference type="NCBI Taxonomy" id="34168"/>
    <lineage>
        <taxon>Eukaryota</taxon>
        <taxon>Viridiplantae</taxon>
        <taxon>Streptophyta</taxon>
        <taxon>Embryophyta</taxon>
        <taxon>Tracheophyta</taxon>
        <taxon>Lycopodiopsida</taxon>
        <taxon>Lycopodiales</taxon>
        <taxon>Lycopodiaceae</taxon>
        <taxon>Lycopodioideae</taxon>
        <taxon>Diphasiastrum</taxon>
    </lineage>
</organism>
<gene>
    <name evidence="1" type="ORF">O6H91_15G054500</name>
</gene>
<dbReference type="Proteomes" id="UP001162992">
    <property type="component" value="Chromosome 15"/>
</dbReference>
<protein>
    <submittedName>
        <fullName evidence="1">Uncharacterized protein</fullName>
    </submittedName>
</protein>